<evidence type="ECO:0000256" key="5">
    <source>
        <dbReference type="ARBA" id="ARBA00022683"/>
    </source>
</evidence>
<dbReference type="InterPro" id="IPR050890">
    <property type="entry name" value="PTS_EIIA_component"/>
</dbReference>
<keyword evidence="2" id="KW-0813">Transport</keyword>
<keyword evidence="6" id="KW-0418">Kinase</keyword>
<dbReference type="EMBL" id="CP003021">
    <property type="protein sequence ID" value="AEM68901.1"/>
    <property type="molecule type" value="Genomic_DNA"/>
</dbReference>
<dbReference type="InterPro" id="IPR011055">
    <property type="entry name" value="Dup_hybrid_motif"/>
</dbReference>
<dbReference type="PANTHER" id="PTHR45008:SF1">
    <property type="entry name" value="PTS SYSTEM GLUCOSE-SPECIFIC EIIA COMPONENT"/>
    <property type="match status" value="1"/>
</dbReference>
<evidence type="ECO:0000259" key="7">
    <source>
        <dbReference type="PROSITE" id="PS51093"/>
    </source>
</evidence>
<dbReference type="Gene3D" id="2.70.70.10">
    <property type="entry name" value="Glucose Permease (Domain IIA)"/>
    <property type="match status" value="1"/>
</dbReference>
<dbReference type="SUPFAM" id="SSF51261">
    <property type="entry name" value="Duplicated hybrid motif"/>
    <property type="match status" value="1"/>
</dbReference>
<protein>
    <submittedName>
        <fullName evidence="8">PTS system, glucose-specific IIA component</fullName>
        <ecNumber evidence="8">2.7.1.-</ecNumber>
    </submittedName>
</protein>
<evidence type="ECO:0000256" key="2">
    <source>
        <dbReference type="ARBA" id="ARBA00022448"/>
    </source>
</evidence>
<reference evidence="8 9" key="1">
    <citation type="journal article" date="2011" name="J. Bacteriol.">
        <title>Genome Sequence of Mycoplasma putrefaciens Type Strain KS1.</title>
        <authorList>
            <person name="Calcutt M.J."/>
            <person name="Foecking M.F."/>
        </authorList>
    </citation>
    <scope>NUCLEOTIDE SEQUENCE [LARGE SCALE GENOMIC DNA]</scope>
    <source>
        <strain evidence="9">ATCC 15718 / NCTC 10155 / C30 KS-1 / KS-1</strain>
    </source>
</reference>
<feature type="domain" description="PTS EIIA type-1" evidence="7">
    <location>
        <begin position="28"/>
        <end position="132"/>
    </location>
</feature>
<evidence type="ECO:0000256" key="6">
    <source>
        <dbReference type="ARBA" id="ARBA00022777"/>
    </source>
</evidence>
<comment type="subcellular location">
    <subcellularLocation>
        <location evidence="1">Cytoplasm</location>
    </subcellularLocation>
</comment>
<dbReference type="NCBIfam" id="TIGR00830">
    <property type="entry name" value="PTBA"/>
    <property type="match status" value="1"/>
</dbReference>
<name>A0A7U3ZSU0_MYCPK</name>
<dbReference type="FunFam" id="2.70.70.10:FF:000001">
    <property type="entry name" value="PTS system glucose-specific IIA component"/>
    <property type="match status" value="1"/>
</dbReference>
<dbReference type="Pfam" id="PF00358">
    <property type="entry name" value="PTS_EIIA_1"/>
    <property type="match status" value="1"/>
</dbReference>
<proteinExistence type="predicted"/>
<evidence type="ECO:0000256" key="1">
    <source>
        <dbReference type="ARBA" id="ARBA00004496"/>
    </source>
</evidence>
<dbReference type="Proteomes" id="UP000008907">
    <property type="component" value="Chromosome"/>
</dbReference>
<dbReference type="InterPro" id="IPR001127">
    <property type="entry name" value="PTS_EIIA_1_perm"/>
</dbReference>
<evidence type="ECO:0000256" key="4">
    <source>
        <dbReference type="ARBA" id="ARBA00022679"/>
    </source>
</evidence>
<evidence type="ECO:0000256" key="3">
    <source>
        <dbReference type="ARBA" id="ARBA00022597"/>
    </source>
</evidence>
<dbReference type="PROSITE" id="PS51093">
    <property type="entry name" value="PTS_EIIA_TYPE_1"/>
    <property type="match status" value="1"/>
</dbReference>
<dbReference type="KEGG" id="mpf:MPUT_0546"/>
<organism evidence="8 9">
    <name type="scientific">Mycoplasma putrefaciens (strain ATCC 15718 / NCTC 10155 / C30 KS-1 / KS-1)</name>
    <dbReference type="NCBI Taxonomy" id="743965"/>
    <lineage>
        <taxon>Bacteria</taxon>
        <taxon>Bacillati</taxon>
        <taxon>Mycoplasmatota</taxon>
        <taxon>Mollicutes</taxon>
        <taxon>Mycoplasmataceae</taxon>
        <taxon>Mycoplasma</taxon>
    </lineage>
</organism>
<accession>A0A7U3ZSU0</accession>
<dbReference type="AlphaFoldDB" id="A0A7U3ZSU0"/>
<evidence type="ECO:0000313" key="9">
    <source>
        <dbReference type="Proteomes" id="UP000008907"/>
    </source>
</evidence>
<evidence type="ECO:0000313" key="8">
    <source>
        <dbReference type="EMBL" id="AEM68901.1"/>
    </source>
</evidence>
<keyword evidence="4 8" id="KW-0808">Transferase</keyword>
<keyword evidence="5" id="KW-0598">Phosphotransferase system</keyword>
<dbReference type="GO" id="GO:0009401">
    <property type="term" value="P:phosphoenolpyruvate-dependent sugar phosphotransferase system"/>
    <property type="evidence" value="ECO:0007669"/>
    <property type="project" value="UniProtKB-KW"/>
</dbReference>
<dbReference type="RefSeq" id="WP_014035256.1">
    <property type="nucleotide sequence ID" value="NC_015946.1"/>
</dbReference>
<dbReference type="PROSITE" id="PS00371">
    <property type="entry name" value="PTS_EIIA_TYPE_1_HIS"/>
    <property type="match status" value="1"/>
</dbReference>
<keyword evidence="3" id="KW-0762">Sugar transport</keyword>
<gene>
    <name evidence="8" type="primary">crr</name>
    <name evidence="8" type="ordered locus">MPUT_0546</name>
</gene>
<dbReference type="PANTHER" id="PTHR45008">
    <property type="entry name" value="PTS SYSTEM GLUCOSE-SPECIFIC EIIA COMPONENT"/>
    <property type="match status" value="1"/>
</dbReference>
<dbReference type="GO" id="GO:0005737">
    <property type="term" value="C:cytoplasm"/>
    <property type="evidence" value="ECO:0007669"/>
    <property type="project" value="UniProtKB-SubCell"/>
</dbReference>
<sequence>MWWPFKKKTIEILAPCSGELIGLDQVEDDAFKEKMLGDGFAIIPKTKIFHAPISGKLVTVFPTKHAYGIRAKNGVEILVHIGLDTVKLNGEGFKTFVKQDQMVNAKDKLVNVDIKKIAKKVPSMKTPVIFTNTAGKTIEIVKTGNVKYGEVVAILK</sequence>
<dbReference type="EC" id="2.7.1.-" evidence="8"/>
<dbReference type="GO" id="GO:0016301">
    <property type="term" value="F:kinase activity"/>
    <property type="evidence" value="ECO:0007669"/>
    <property type="project" value="UniProtKB-KW"/>
</dbReference>